<dbReference type="SUPFAM" id="SSF49785">
    <property type="entry name" value="Galactose-binding domain-like"/>
    <property type="match status" value="1"/>
</dbReference>
<name>A0A0F5JF24_9BACT</name>
<accession>A0A0F5JF24</accession>
<proteinExistence type="predicted"/>
<dbReference type="Pfam" id="PF00754">
    <property type="entry name" value="F5_F8_type_C"/>
    <property type="match status" value="1"/>
</dbReference>
<evidence type="ECO:0000313" key="3">
    <source>
        <dbReference type="Proteomes" id="UP000033047"/>
    </source>
</evidence>
<dbReference type="AlphaFoldDB" id="A0A0F5JF24"/>
<dbReference type="PROSITE" id="PS50022">
    <property type="entry name" value="FA58C_3"/>
    <property type="match status" value="1"/>
</dbReference>
<sequence>MKRIYSLLVFIACTLLITSCEDFMDVHKEYIEGGEIIYAPKPDSIAFIAGKERILFFCRTYNSPNVKSVNLYWNDGLDSLLIPVSFNSSYDSIEVVLDNMEEKSYTFTVQLVDNFDHRSLSVTDFGTSYGENYQVSLMDRRIKDISLTDKGGSVEWYSAAEGLLANEVRYVKNDGTESIIRMSSAEYTTFCPDAKAGEEFEFRSLFIPEEESIDTFYTAWSKYDEAFPAEYKFDRSGWTVTVSDETASDGGGKDAIIDDKLDTWWHSNYTDGNTPLPHWAVIDMESSKEMSKIEVYRRPGTTDTKSVEIYIGNSPDANATDWIQLVTGVFGDGDSLELPVPASIDTNRGRYMKILLPDSNREPFTNIAEVYIYGK</sequence>
<dbReference type="Gene3D" id="2.60.120.260">
    <property type="entry name" value="Galactose-binding domain-like"/>
    <property type="match status" value="1"/>
</dbReference>
<dbReference type="Pfam" id="PF16389">
    <property type="entry name" value="DUF4998"/>
    <property type="match status" value="1"/>
</dbReference>
<dbReference type="InterPro" id="IPR008979">
    <property type="entry name" value="Galactose-bd-like_sf"/>
</dbReference>
<dbReference type="EMBL" id="AQHV01000011">
    <property type="protein sequence ID" value="KKB56115.1"/>
    <property type="molecule type" value="Genomic_DNA"/>
</dbReference>
<feature type="domain" description="F5/8 type C" evidence="1">
    <location>
        <begin position="226"/>
        <end position="375"/>
    </location>
</feature>
<protein>
    <recommendedName>
        <fullName evidence="1">F5/8 type C domain-containing protein</fullName>
    </recommendedName>
</protein>
<dbReference type="STRING" id="927665.HMPREF1535_02088"/>
<gene>
    <name evidence="2" type="ORF">HMPREF1535_02088</name>
</gene>
<reference evidence="2 3" key="1">
    <citation type="submission" date="2013-04" db="EMBL/GenBank/DDBJ databases">
        <title>The Genome Sequence of Parabacteroides goldsteinii DSM 19448.</title>
        <authorList>
            <consortium name="The Broad Institute Genomics Platform"/>
            <person name="Earl A."/>
            <person name="Ward D."/>
            <person name="Feldgarden M."/>
            <person name="Gevers D."/>
            <person name="Martens E."/>
            <person name="Sakamoto M."/>
            <person name="Benno Y."/>
            <person name="Song Y."/>
            <person name="Liu C."/>
            <person name="Lee J."/>
            <person name="Bolanos M."/>
            <person name="Vaisanen M.L."/>
            <person name="Finegold S.M."/>
            <person name="Walker B."/>
            <person name="Young S."/>
            <person name="Zeng Q."/>
            <person name="Gargeya S."/>
            <person name="Fitzgerald M."/>
            <person name="Haas B."/>
            <person name="Abouelleil A."/>
            <person name="Allen A.W."/>
            <person name="Alvarado L."/>
            <person name="Arachchi H.M."/>
            <person name="Berlin A.M."/>
            <person name="Chapman S.B."/>
            <person name="Gainer-Dewar J."/>
            <person name="Goldberg J."/>
            <person name="Griggs A."/>
            <person name="Gujja S."/>
            <person name="Hansen M."/>
            <person name="Howarth C."/>
            <person name="Imamovic A."/>
            <person name="Ireland A."/>
            <person name="Larimer J."/>
            <person name="McCowan C."/>
            <person name="Murphy C."/>
            <person name="Pearson M."/>
            <person name="Poon T.W."/>
            <person name="Priest M."/>
            <person name="Roberts A."/>
            <person name="Saif S."/>
            <person name="Shea T."/>
            <person name="Sisk P."/>
            <person name="Sykes S."/>
            <person name="Wortman J."/>
            <person name="Nusbaum C."/>
            <person name="Birren B."/>
        </authorList>
    </citation>
    <scope>NUCLEOTIDE SEQUENCE [LARGE SCALE GENOMIC DNA]</scope>
    <source>
        <strain evidence="2 3">DSM 19448</strain>
    </source>
</reference>
<comment type="caution">
    <text evidence="2">The sequence shown here is derived from an EMBL/GenBank/DDBJ whole genome shotgun (WGS) entry which is preliminary data.</text>
</comment>
<evidence type="ECO:0000313" key="2">
    <source>
        <dbReference type="EMBL" id="KKB56115.1"/>
    </source>
</evidence>
<dbReference type="HOGENOM" id="CLU_062421_0_0_10"/>
<dbReference type="InterPro" id="IPR000421">
    <property type="entry name" value="FA58C"/>
</dbReference>
<dbReference type="PATRIC" id="fig|927665.4.peg.2141"/>
<organism evidence="2 3">
    <name type="scientific">Parabacteroides goldsteinii DSM 19448 = WAL 12034</name>
    <dbReference type="NCBI Taxonomy" id="927665"/>
    <lineage>
        <taxon>Bacteria</taxon>
        <taxon>Pseudomonadati</taxon>
        <taxon>Bacteroidota</taxon>
        <taxon>Bacteroidia</taxon>
        <taxon>Bacteroidales</taxon>
        <taxon>Tannerellaceae</taxon>
        <taxon>Parabacteroides</taxon>
    </lineage>
</organism>
<dbReference type="Proteomes" id="UP000033047">
    <property type="component" value="Unassembled WGS sequence"/>
</dbReference>
<dbReference type="RefSeq" id="WP_010800928.1">
    <property type="nucleotide sequence ID" value="NZ_KQ033912.1"/>
</dbReference>
<dbReference type="GeneID" id="69983346"/>
<evidence type="ECO:0000259" key="1">
    <source>
        <dbReference type="PROSITE" id="PS50022"/>
    </source>
</evidence>
<dbReference type="PROSITE" id="PS51257">
    <property type="entry name" value="PROKAR_LIPOPROTEIN"/>
    <property type="match status" value="1"/>
</dbReference>